<dbReference type="Proteomes" id="UP000282613">
    <property type="component" value="Unassembled WGS sequence"/>
</dbReference>
<organism evidence="4">
    <name type="scientific">Taenia asiatica</name>
    <name type="common">Asian tapeworm</name>
    <dbReference type="NCBI Taxonomy" id="60517"/>
    <lineage>
        <taxon>Eukaryota</taxon>
        <taxon>Metazoa</taxon>
        <taxon>Spiralia</taxon>
        <taxon>Lophotrochozoa</taxon>
        <taxon>Platyhelminthes</taxon>
        <taxon>Cestoda</taxon>
        <taxon>Eucestoda</taxon>
        <taxon>Cyclophyllidea</taxon>
        <taxon>Taeniidae</taxon>
        <taxon>Taenia</taxon>
    </lineage>
</organism>
<reference evidence="2 3" key="2">
    <citation type="submission" date="2018-11" db="EMBL/GenBank/DDBJ databases">
        <authorList>
            <consortium name="Pathogen Informatics"/>
        </authorList>
    </citation>
    <scope>NUCLEOTIDE SEQUENCE [LARGE SCALE GENOMIC DNA]</scope>
</reference>
<reference evidence="4" key="1">
    <citation type="submission" date="2017-02" db="UniProtKB">
        <authorList>
            <consortium name="WormBaseParasite"/>
        </authorList>
    </citation>
    <scope>IDENTIFICATION</scope>
</reference>
<sequence>MADGSNVPSSMSTTVASTASPDQENYCGLRHLVRYRNPTNVARVEVLPLWGHSKTRVFEGATHVLIARVGEVAAARSVICVETVDLYWLGEFAGGRVGEQLDCTIGALTGNLASHHYLSRDVTSPVEQMAQWLVEEEEEEEEEEAEGDL</sequence>
<evidence type="ECO:0000313" key="2">
    <source>
        <dbReference type="EMBL" id="VDK43048.1"/>
    </source>
</evidence>
<accession>A0A0R3WEV4</accession>
<feature type="compositionally biased region" description="Low complexity" evidence="1">
    <location>
        <begin position="7"/>
        <end position="21"/>
    </location>
</feature>
<name>A0A0R3WEV4_TAEAS</name>
<keyword evidence="3" id="KW-1185">Reference proteome</keyword>
<evidence type="ECO:0000313" key="4">
    <source>
        <dbReference type="WBParaSite" id="TASK_0000936801-mRNA-1"/>
    </source>
</evidence>
<evidence type="ECO:0000256" key="1">
    <source>
        <dbReference type="SAM" id="MobiDB-lite"/>
    </source>
</evidence>
<proteinExistence type="predicted"/>
<evidence type="ECO:0000313" key="3">
    <source>
        <dbReference type="Proteomes" id="UP000282613"/>
    </source>
</evidence>
<dbReference type="WBParaSite" id="TASK_0000936801-mRNA-1">
    <property type="protein sequence ID" value="TASK_0000936801-mRNA-1"/>
    <property type="gene ID" value="TASK_0000936801"/>
</dbReference>
<dbReference type="AlphaFoldDB" id="A0A0R3WEV4"/>
<dbReference type="EMBL" id="UYRS01019119">
    <property type="protein sequence ID" value="VDK43048.1"/>
    <property type="molecule type" value="Genomic_DNA"/>
</dbReference>
<gene>
    <name evidence="2" type="ORF">TASK_LOCUS9369</name>
</gene>
<protein>
    <submittedName>
        <fullName evidence="4">DUF4819 domain-containing protein</fullName>
    </submittedName>
</protein>
<feature type="region of interest" description="Disordered" evidence="1">
    <location>
        <begin position="1"/>
        <end position="22"/>
    </location>
</feature>